<organism evidence="1">
    <name type="scientific">Rhizophagus irregularis (strain DAOM 181602 / DAOM 197198 / MUCL 43194)</name>
    <name type="common">Arbuscular mycorrhizal fungus</name>
    <name type="synonym">Glomus intraradices</name>
    <dbReference type="NCBI Taxonomy" id="747089"/>
    <lineage>
        <taxon>Eukaryota</taxon>
        <taxon>Fungi</taxon>
        <taxon>Fungi incertae sedis</taxon>
        <taxon>Mucoromycota</taxon>
        <taxon>Glomeromycotina</taxon>
        <taxon>Glomeromycetes</taxon>
        <taxon>Glomerales</taxon>
        <taxon>Glomeraceae</taxon>
        <taxon>Rhizophagus</taxon>
    </lineage>
</organism>
<feature type="non-terminal residue" evidence="1">
    <location>
        <position position="53"/>
    </location>
</feature>
<protein>
    <submittedName>
        <fullName evidence="1">Uncharacterized protein</fullName>
    </submittedName>
</protein>
<proteinExistence type="predicted"/>
<dbReference type="AlphaFoldDB" id="U9SLB8"/>
<dbReference type="HOGENOM" id="CLU_3074471_0_0_1"/>
<name>U9SLB8_RHIID</name>
<dbReference type="EMBL" id="KI300181">
    <property type="protein sequence ID" value="ERZ96733.1"/>
    <property type="molecule type" value="Genomic_DNA"/>
</dbReference>
<accession>U9SLB8</accession>
<sequence length="53" mass="6173">MPHYPVFEWIPYNEFINVKEIGNDCLTIAISKKEGPCYYDTGEARISYQIVCL</sequence>
<gene>
    <name evidence="1" type="ORF">GLOINDRAFT_340533</name>
</gene>
<reference evidence="1" key="1">
    <citation type="submission" date="2013-07" db="EMBL/GenBank/DDBJ databases">
        <title>The genome of an arbuscular mycorrhizal fungus provides insights into the evolution of the oldest plant symbiosis.</title>
        <authorList>
            <consortium name="DOE Joint Genome Institute"/>
            <person name="Tisserant E."/>
            <person name="Malbreil M."/>
            <person name="Kuo A."/>
            <person name="Kohler A."/>
            <person name="Symeonidi A."/>
            <person name="Balestrini R."/>
            <person name="Charron P."/>
            <person name="Duensing N."/>
            <person name="Frei-dit-Frey N."/>
            <person name="Gianinazzi-Pearson V."/>
            <person name="Gilbert B."/>
            <person name="Handa Y."/>
            <person name="Hijri M."/>
            <person name="Kaul R."/>
            <person name="Kawaguchi M."/>
            <person name="Krajinski F."/>
            <person name="Lammers P."/>
            <person name="Lapierre D."/>
            <person name="Masclaux F.G."/>
            <person name="Murat C."/>
            <person name="Morin E."/>
            <person name="Ndikumana S."/>
            <person name="Pagni M."/>
            <person name="Petitpierre D."/>
            <person name="Requena N."/>
            <person name="Rosikiewicz P."/>
            <person name="Riley R."/>
            <person name="Saito K."/>
            <person name="San Clemente H."/>
            <person name="Shapiro H."/>
            <person name="van Tuinen D."/>
            <person name="Becard G."/>
            <person name="Bonfante P."/>
            <person name="Paszkowski U."/>
            <person name="Shachar-Hill Y."/>
            <person name="Young J.P."/>
            <person name="Sanders I.R."/>
            <person name="Henrissat B."/>
            <person name="Rensing S.A."/>
            <person name="Grigoriev I.V."/>
            <person name="Corradi N."/>
            <person name="Roux C."/>
            <person name="Martin F."/>
        </authorList>
    </citation>
    <scope>NUCLEOTIDE SEQUENCE</scope>
    <source>
        <strain evidence="1">DAOM 197198</strain>
    </source>
</reference>
<evidence type="ECO:0000313" key="1">
    <source>
        <dbReference type="EMBL" id="ERZ96733.1"/>
    </source>
</evidence>